<dbReference type="Proteomes" id="UP000480222">
    <property type="component" value="Unassembled WGS sequence"/>
</dbReference>
<proteinExistence type="predicted"/>
<comment type="caution">
    <text evidence="2">The sequence shown here is derived from an EMBL/GenBank/DDBJ whole genome shotgun (WGS) entry which is preliminary data.</text>
</comment>
<organism evidence="2 3">
    <name type="scientific">Corynebacterium diphtheriae</name>
    <dbReference type="NCBI Taxonomy" id="1717"/>
    <lineage>
        <taxon>Bacteria</taxon>
        <taxon>Bacillati</taxon>
        <taxon>Actinomycetota</taxon>
        <taxon>Actinomycetes</taxon>
        <taxon>Mycobacteriales</taxon>
        <taxon>Corynebacteriaceae</taxon>
        <taxon>Corynebacterium</taxon>
    </lineage>
</organism>
<dbReference type="AlphaFoldDB" id="A0A811G0E6"/>
<protein>
    <submittedName>
        <fullName evidence="2">Uncharacterized protein</fullName>
    </submittedName>
</protein>
<feature type="compositionally biased region" description="Polar residues" evidence="1">
    <location>
        <begin position="108"/>
        <end position="117"/>
    </location>
</feature>
<feature type="region of interest" description="Disordered" evidence="1">
    <location>
        <begin position="106"/>
        <end position="125"/>
    </location>
</feature>
<name>A0A811G0E6_CORDP</name>
<evidence type="ECO:0000313" key="3">
    <source>
        <dbReference type="Proteomes" id="UP000480222"/>
    </source>
</evidence>
<gene>
    <name evidence="2" type="ORF">CIP107547_00312</name>
</gene>
<dbReference type="RefSeq" id="WP_072564847.1">
    <property type="nucleotide sequence ID" value="NZ_CP040520.1"/>
</dbReference>
<dbReference type="EMBL" id="CADDAV010000001">
    <property type="protein sequence ID" value="CAB0582240.1"/>
    <property type="molecule type" value="Genomic_DNA"/>
</dbReference>
<evidence type="ECO:0000256" key="1">
    <source>
        <dbReference type="SAM" id="MobiDB-lite"/>
    </source>
</evidence>
<accession>A0A811G0E6</accession>
<evidence type="ECO:0000313" key="2">
    <source>
        <dbReference type="EMBL" id="CAB0582240.1"/>
    </source>
</evidence>
<sequence>MTIDLNAMLAKRAEVLGEGNKFDVKLGDKTFYFVAPELASSEWNDRHQAFLEDIRDGLMTSETAREEFLGLALEDQAEEFAEAADEIGVDPFIIAQMAFQEHAEYVGKTQSQKSLNRTQRRAKQR</sequence>
<reference evidence="2 3" key="1">
    <citation type="submission" date="2020-02" db="EMBL/GenBank/DDBJ databases">
        <authorList>
            <person name="Brisse S."/>
        </authorList>
    </citation>
    <scope>NUCLEOTIDE SEQUENCE [LARGE SCALE GENOMIC DNA]</scope>
    <source>
        <strain evidence="2">CIP107547</strain>
    </source>
</reference>